<gene>
    <name evidence="1" type="ORF">QYM36_000793</name>
</gene>
<keyword evidence="2" id="KW-1185">Reference proteome</keyword>
<evidence type="ECO:0000313" key="2">
    <source>
        <dbReference type="Proteomes" id="UP001187531"/>
    </source>
</evidence>
<name>A0AA88LDJ1_ARTSF</name>
<dbReference type="Proteomes" id="UP001187531">
    <property type="component" value="Unassembled WGS sequence"/>
</dbReference>
<dbReference type="EMBL" id="JAVRJZ010000002">
    <property type="protein sequence ID" value="KAK2726462.1"/>
    <property type="molecule type" value="Genomic_DNA"/>
</dbReference>
<sequence>MSALSKEVLSECAKFELNIVGVLAARWKGYNEKKISVGPTVFEVLCSGESGSHFARVTVILGPKATNALCSWKPVNGRFVCKICF</sequence>
<organism evidence="1 2">
    <name type="scientific">Artemia franciscana</name>
    <name type="common">Brine shrimp</name>
    <name type="synonym">Artemia sanfranciscana</name>
    <dbReference type="NCBI Taxonomy" id="6661"/>
    <lineage>
        <taxon>Eukaryota</taxon>
        <taxon>Metazoa</taxon>
        <taxon>Ecdysozoa</taxon>
        <taxon>Arthropoda</taxon>
        <taxon>Crustacea</taxon>
        <taxon>Branchiopoda</taxon>
        <taxon>Anostraca</taxon>
        <taxon>Artemiidae</taxon>
        <taxon>Artemia</taxon>
    </lineage>
</organism>
<accession>A0AA88LDJ1</accession>
<protein>
    <submittedName>
        <fullName evidence="1">Uncharacterized protein</fullName>
    </submittedName>
</protein>
<reference evidence="1" key="1">
    <citation type="submission" date="2023-07" db="EMBL/GenBank/DDBJ databases">
        <title>Chromosome-level genome assembly of Artemia franciscana.</title>
        <authorList>
            <person name="Jo E."/>
        </authorList>
    </citation>
    <scope>NUCLEOTIDE SEQUENCE</scope>
    <source>
        <tissue evidence="1">Whole body</tissue>
    </source>
</reference>
<evidence type="ECO:0000313" key="1">
    <source>
        <dbReference type="EMBL" id="KAK2726462.1"/>
    </source>
</evidence>
<comment type="caution">
    <text evidence="1">The sequence shown here is derived from an EMBL/GenBank/DDBJ whole genome shotgun (WGS) entry which is preliminary data.</text>
</comment>
<proteinExistence type="predicted"/>
<dbReference type="AlphaFoldDB" id="A0AA88LDJ1"/>